<evidence type="ECO:0000313" key="4">
    <source>
        <dbReference type="Proteomes" id="UP001600165"/>
    </source>
</evidence>
<dbReference type="RefSeq" id="WP_377965651.1">
    <property type="nucleotide sequence ID" value="NZ_JBHZOL010000081.1"/>
</dbReference>
<dbReference type="GO" id="GO:0016787">
    <property type="term" value="F:hydrolase activity"/>
    <property type="evidence" value="ECO:0007669"/>
    <property type="project" value="UniProtKB-KW"/>
</dbReference>
<organism evidence="3 4">
    <name type="scientific">Almyronema epifaneia S1</name>
    <dbReference type="NCBI Taxonomy" id="2991925"/>
    <lineage>
        <taxon>Bacteria</taxon>
        <taxon>Bacillati</taxon>
        <taxon>Cyanobacteriota</taxon>
        <taxon>Cyanophyceae</taxon>
        <taxon>Nodosilineales</taxon>
        <taxon>Nodosilineaceae</taxon>
        <taxon>Almyronema</taxon>
        <taxon>Almyronema epifaneia</taxon>
    </lineage>
</organism>
<keyword evidence="4" id="KW-1185">Reference proteome</keyword>
<evidence type="ECO:0000313" key="3">
    <source>
        <dbReference type="EMBL" id="MFE4107182.1"/>
    </source>
</evidence>
<evidence type="ECO:0000256" key="1">
    <source>
        <dbReference type="SAM" id="MobiDB-lite"/>
    </source>
</evidence>
<dbReference type="Proteomes" id="UP001600165">
    <property type="component" value="Unassembled WGS sequence"/>
</dbReference>
<dbReference type="InterPro" id="IPR036514">
    <property type="entry name" value="SGNH_hydro_sf"/>
</dbReference>
<feature type="region of interest" description="Disordered" evidence="1">
    <location>
        <begin position="312"/>
        <end position="333"/>
    </location>
</feature>
<dbReference type="Pfam" id="PF13472">
    <property type="entry name" value="Lipase_GDSL_2"/>
    <property type="match status" value="1"/>
</dbReference>
<dbReference type="EMBL" id="JBHZOL010000081">
    <property type="protein sequence ID" value="MFE4107182.1"/>
    <property type="molecule type" value="Genomic_DNA"/>
</dbReference>
<keyword evidence="3" id="KW-0378">Hydrolase</keyword>
<proteinExistence type="predicted"/>
<protein>
    <submittedName>
        <fullName evidence="3">SGNH/GDSL hydrolase family protein</fullName>
        <ecNumber evidence="3">3.1.-.-</ecNumber>
    </submittedName>
</protein>
<accession>A0ABW6IHQ1</accession>
<reference evidence="3 4" key="1">
    <citation type="submission" date="2024-10" db="EMBL/GenBank/DDBJ databases">
        <authorList>
            <person name="Ratan Roy A."/>
            <person name="Morales Sandoval P.H."/>
            <person name="De Los Santos Villalobos S."/>
            <person name="Chakraborty S."/>
            <person name="Mukherjee J."/>
        </authorList>
    </citation>
    <scope>NUCLEOTIDE SEQUENCE [LARGE SCALE GENOMIC DNA]</scope>
    <source>
        <strain evidence="3 4">S1</strain>
    </source>
</reference>
<dbReference type="SUPFAM" id="SSF52266">
    <property type="entry name" value="SGNH hydrolase"/>
    <property type="match status" value="1"/>
</dbReference>
<comment type="caution">
    <text evidence="3">The sequence shown here is derived from an EMBL/GenBank/DDBJ whole genome shotgun (WGS) entry which is preliminary data.</text>
</comment>
<dbReference type="InterPro" id="IPR013830">
    <property type="entry name" value="SGNH_hydro"/>
</dbReference>
<name>A0ABW6IHQ1_9CYAN</name>
<gene>
    <name evidence="3" type="ORF">ACFVKH_12875</name>
</gene>
<dbReference type="Gene3D" id="3.40.50.1110">
    <property type="entry name" value="SGNH hydrolase"/>
    <property type="match status" value="1"/>
</dbReference>
<evidence type="ECO:0000259" key="2">
    <source>
        <dbReference type="Pfam" id="PF13472"/>
    </source>
</evidence>
<sequence>MKFALIILGILLIGGLLLEIGLRLFVGLGDPPLYVADSLTGYRLAPNQKVRRFGNRIHINQYSMRGDAISPQPSAGIWRILLLGDSIANGGWWTDQPDILSAQIAHRLTPHLPAGYQKPEVLNASANSWGPRNELAYLVRFGLFEAQVVVLLINTDDLFAIAPNSVQVGRDRSYPNRKPLTATSELLQRVFIKPKPIPELQQLQAEPGDRVGANLEAIRQIQQRVQAAGSQLIVAMTPLLREVQPPGPRDYEQKARQRVKDFMQLEQIAYLDFLADFQNDQTATSLYRDHIHLSPVGNEKVSQAIATAIQNHRQNPTALKPENSAEAIDSDLW</sequence>
<dbReference type="EC" id="3.1.-.-" evidence="3"/>
<feature type="domain" description="SGNH hydrolase-type esterase" evidence="2">
    <location>
        <begin position="82"/>
        <end position="299"/>
    </location>
</feature>
<dbReference type="CDD" id="cd00229">
    <property type="entry name" value="SGNH_hydrolase"/>
    <property type="match status" value="1"/>
</dbReference>